<dbReference type="Proteomes" id="UP000503349">
    <property type="component" value="Chromosome 4"/>
</dbReference>
<reference evidence="1 2" key="1">
    <citation type="submission" date="2019-02" db="EMBL/GenBank/DDBJ databases">
        <title>Opniocepnalus argus genome.</title>
        <authorList>
            <person name="Zhou C."/>
            <person name="Xiao S."/>
        </authorList>
    </citation>
    <scope>NUCLEOTIDE SEQUENCE [LARGE SCALE GENOMIC DNA]</scope>
    <source>
        <strain evidence="1">OARG1902GOOAL</strain>
        <tissue evidence="1">Muscle</tissue>
    </source>
</reference>
<keyword evidence="2" id="KW-1185">Reference proteome</keyword>
<sequence length="86" mass="9864">MSLKLEIEGVMFNVVSVYAPQVGCELEEKEKFWSELEEVMQSIPRGKTADLLFTISGRSDLTSRNIQPNSLYRRWSHLVLITAMLC</sequence>
<dbReference type="AlphaFoldDB" id="A0A6G1PD77"/>
<organism evidence="1 2">
    <name type="scientific">Channa argus</name>
    <name type="common">Northern snakehead</name>
    <name type="synonym">Ophicephalus argus</name>
    <dbReference type="NCBI Taxonomy" id="215402"/>
    <lineage>
        <taxon>Eukaryota</taxon>
        <taxon>Metazoa</taxon>
        <taxon>Chordata</taxon>
        <taxon>Craniata</taxon>
        <taxon>Vertebrata</taxon>
        <taxon>Euteleostomi</taxon>
        <taxon>Actinopterygii</taxon>
        <taxon>Neopterygii</taxon>
        <taxon>Teleostei</taxon>
        <taxon>Neoteleostei</taxon>
        <taxon>Acanthomorphata</taxon>
        <taxon>Anabantaria</taxon>
        <taxon>Anabantiformes</taxon>
        <taxon>Channoidei</taxon>
        <taxon>Channidae</taxon>
        <taxon>Channa</taxon>
    </lineage>
</organism>
<gene>
    <name evidence="1" type="ORF">EXN66_Car003932</name>
</gene>
<evidence type="ECO:0000313" key="2">
    <source>
        <dbReference type="Proteomes" id="UP000503349"/>
    </source>
</evidence>
<dbReference type="EMBL" id="CM015715">
    <property type="protein sequence ID" value="KAF3688260.1"/>
    <property type="molecule type" value="Genomic_DNA"/>
</dbReference>
<proteinExistence type="predicted"/>
<protein>
    <submittedName>
        <fullName evidence="1">Uncharacterized protein</fullName>
    </submittedName>
</protein>
<evidence type="ECO:0000313" key="1">
    <source>
        <dbReference type="EMBL" id="KAF3688260.1"/>
    </source>
</evidence>
<reference evidence="2" key="2">
    <citation type="submission" date="2019-02" db="EMBL/GenBank/DDBJ databases">
        <title>Opniocepnalus argus Var Kimnra genome.</title>
        <authorList>
            <person name="Zhou C."/>
            <person name="Xiao S."/>
        </authorList>
    </citation>
    <scope>NUCLEOTIDE SEQUENCE [LARGE SCALE GENOMIC DNA]</scope>
</reference>
<accession>A0A6G1PD77</accession>
<name>A0A6G1PD77_CHAAH</name>